<dbReference type="PROSITE" id="PS50937">
    <property type="entry name" value="HTH_MERR_2"/>
    <property type="match status" value="1"/>
</dbReference>
<evidence type="ECO:0000313" key="4">
    <source>
        <dbReference type="Proteomes" id="UP000588369"/>
    </source>
</evidence>
<feature type="domain" description="HTH merR-type" evidence="2">
    <location>
        <begin position="45"/>
        <end position="114"/>
    </location>
</feature>
<accession>A0A7X9RLJ2</accession>
<dbReference type="NCBIfam" id="NF047375">
    <property type="entry name" value="HeatShock_HspR"/>
    <property type="match status" value="1"/>
</dbReference>
<dbReference type="Proteomes" id="UP000588369">
    <property type="component" value="Unassembled WGS sequence"/>
</dbReference>
<evidence type="ECO:0000313" key="3">
    <source>
        <dbReference type="EMBL" id="NME62688.1"/>
    </source>
</evidence>
<keyword evidence="1" id="KW-0238">DNA-binding</keyword>
<gene>
    <name evidence="3" type="ORF">HF844_07790</name>
</gene>
<dbReference type="SUPFAM" id="SSF46955">
    <property type="entry name" value="Putative DNA-binding domain"/>
    <property type="match status" value="1"/>
</dbReference>
<dbReference type="AlphaFoldDB" id="A0A7X9RLJ2"/>
<dbReference type="CDD" id="cd04766">
    <property type="entry name" value="HTH_HspR"/>
    <property type="match status" value="1"/>
</dbReference>
<dbReference type="InterPro" id="IPR000551">
    <property type="entry name" value="MerR-type_HTH_dom"/>
</dbReference>
<dbReference type="InterPro" id="IPR009061">
    <property type="entry name" value="DNA-bd_dom_put_sf"/>
</dbReference>
<dbReference type="PANTHER" id="PTHR30204">
    <property type="entry name" value="REDOX-CYCLING DRUG-SENSING TRANSCRIPTIONAL ACTIVATOR SOXR"/>
    <property type="match status" value="1"/>
</dbReference>
<evidence type="ECO:0000259" key="2">
    <source>
        <dbReference type="PROSITE" id="PS50937"/>
    </source>
</evidence>
<sequence>MKRGIMARVTPQVRALYDMCAIALVEGRADLDGADDVGFDIDMPLFTVGHTAQLADMHPQTLRQYDRLGLVTPQRTEGGARRYSLRDIHRLVQAQRLSQDEGINLAGVARILELEEENRQLRRQIKRLREPEDSSIFAADADGGIMQVKRSRRARMWRRDIHEDTRALPSSGTDAQRSTSRSMVIWGYR</sequence>
<evidence type="ECO:0000256" key="1">
    <source>
        <dbReference type="ARBA" id="ARBA00023125"/>
    </source>
</evidence>
<dbReference type="GO" id="GO:0003677">
    <property type="term" value="F:DNA binding"/>
    <property type="evidence" value="ECO:0007669"/>
    <property type="project" value="UniProtKB-KW"/>
</dbReference>
<protein>
    <submittedName>
        <fullName evidence="3">Helix-turn-helix transcriptional regulator</fullName>
    </submittedName>
</protein>
<proteinExistence type="predicted"/>
<comment type="caution">
    <text evidence="3">The sequence shown here is derived from an EMBL/GenBank/DDBJ whole genome shotgun (WGS) entry which is preliminary data.</text>
</comment>
<dbReference type="GO" id="GO:0003700">
    <property type="term" value="F:DNA-binding transcription factor activity"/>
    <property type="evidence" value="ECO:0007669"/>
    <property type="project" value="InterPro"/>
</dbReference>
<organism evidence="3 4">
    <name type="scientific">Bifidobacterium thermophilum</name>
    <dbReference type="NCBI Taxonomy" id="33905"/>
    <lineage>
        <taxon>Bacteria</taxon>
        <taxon>Bacillati</taxon>
        <taxon>Actinomycetota</taxon>
        <taxon>Actinomycetes</taxon>
        <taxon>Bifidobacteriales</taxon>
        <taxon>Bifidobacteriaceae</taxon>
        <taxon>Bifidobacterium</taxon>
    </lineage>
</organism>
<reference evidence="3 4" key="1">
    <citation type="submission" date="2020-04" db="EMBL/GenBank/DDBJ databases">
        <authorList>
            <person name="Hitch T.C.A."/>
            <person name="Wylensek D."/>
            <person name="Clavel T."/>
        </authorList>
    </citation>
    <scope>NUCLEOTIDE SEQUENCE [LARGE SCALE GENOMIC DNA]</scope>
    <source>
        <strain evidence="3 4">BSM-130-P53-3C</strain>
    </source>
</reference>
<dbReference type="EMBL" id="JABAGI010000014">
    <property type="protein sequence ID" value="NME62688.1"/>
    <property type="molecule type" value="Genomic_DNA"/>
</dbReference>
<dbReference type="Pfam" id="PF13411">
    <property type="entry name" value="MerR_1"/>
    <property type="match status" value="1"/>
</dbReference>
<dbReference type="PANTHER" id="PTHR30204:SF58">
    <property type="entry name" value="HTH-TYPE TRANSCRIPTIONAL REGULATOR YFMP"/>
    <property type="match status" value="1"/>
</dbReference>
<name>A0A7X9RLJ2_9BIFI</name>
<dbReference type="Gene3D" id="1.10.1660.10">
    <property type="match status" value="1"/>
</dbReference>
<dbReference type="SMART" id="SM00422">
    <property type="entry name" value="HTH_MERR"/>
    <property type="match status" value="1"/>
</dbReference>
<dbReference type="InterPro" id="IPR047057">
    <property type="entry name" value="MerR_fam"/>
</dbReference>